<feature type="compositionally biased region" description="Basic and acidic residues" evidence="2">
    <location>
        <begin position="256"/>
        <end position="267"/>
    </location>
</feature>
<name>S0G0B7_9BACT</name>
<feature type="domain" description="AAA" evidence="3">
    <location>
        <begin position="4"/>
        <end position="174"/>
    </location>
</feature>
<dbReference type="PANTHER" id="PTHR13696">
    <property type="entry name" value="P-LOOP CONTAINING NUCLEOSIDE TRIPHOSPHATE HYDROLASE"/>
    <property type="match status" value="1"/>
</dbReference>
<evidence type="ECO:0000259" key="3">
    <source>
        <dbReference type="Pfam" id="PF13614"/>
    </source>
</evidence>
<organism evidence="4 5">
    <name type="scientific">Desulfotignum phosphitoxidans DSM 13687</name>
    <dbReference type="NCBI Taxonomy" id="1286635"/>
    <lineage>
        <taxon>Bacteria</taxon>
        <taxon>Pseudomonadati</taxon>
        <taxon>Thermodesulfobacteriota</taxon>
        <taxon>Desulfobacteria</taxon>
        <taxon>Desulfobacterales</taxon>
        <taxon>Desulfobacteraceae</taxon>
        <taxon>Desulfotignum</taxon>
    </lineage>
</organism>
<dbReference type="CDD" id="cd02042">
    <property type="entry name" value="ParAB_family"/>
    <property type="match status" value="1"/>
</dbReference>
<comment type="caution">
    <text evidence="4">The sequence shown here is derived from an EMBL/GenBank/DDBJ whole genome shotgun (WGS) entry which is preliminary data.</text>
</comment>
<dbReference type="Proteomes" id="UP000014216">
    <property type="component" value="Unassembled WGS sequence"/>
</dbReference>
<dbReference type="InterPro" id="IPR025669">
    <property type="entry name" value="AAA_dom"/>
</dbReference>
<sequence length="311" mass="34045">MGTILTVSGVTGGIGKTTVAVNLCAALALYEKKVLIIDCDPRASATSWLGKTDAAHGRSLSSVLKKKTSFPDAIVKTRLAWLDLVPADFNLFTAARSLSGKAAGPALLKQMLHQQVGSLYDYIILDAPPGFGFLNMMALTAGHGLIVPIRLHRTSDTDCQCLLKLIHYIRKIHHTPLRIAGFVVNACENSSDIQAFPEKTRFNRLSDLVFHTRIPEDHTVIRAMDHQVPVVLEDINAPAGKAFLQFATEIDSIFSHQKEDPETRPGPDKLSMAKTSPPKMVDIRERSSEKVEQLAANIADMINEINQSEQA</sequence>
<dbReference type="InterPro" id="IPR050678">
    <property type="entry name" value="DNA_Partitioning_ATPase"/>
</dbReference>
<proteinExistence type="predicted"/>
<evidence type="ECO:0000313" key="5">
    <source>
        <dbReference type="Proteomes" id="UP000014216"/>
    </source>
</evidence>
<protein>
    <submittedName>
        <fullName evidence="4">Site-specific recombinase XerD</fullName>
    </submittedName>
</protein>
<dbReference type="Gene3D" id="3.40.50.300">
    <property type="entry name" value="P-loop containing nucleotide triphosphate hydrolases"/>
    <property type="match status" value="1"/>
</dbReference>
<evidence type="ECO:0000313" key="4">
    <source>
        <dbReference type="EMBL" id="EMS80818.1"/>
    </source>
</evidence>
<feature type="region of interest" description="Disordered" evidence="2">
    <location>
        <begin position="256"/>
        <end position="284"/>
    </location>
</feature>
<gene>
    <name evidence="4" type="primary">xerD</name>
    <name evidence="4" type="ORF">Dpo_2c05190</name>
</gene>
<keyword evidence="1" id="KW-0175">Coiled coil</keyword>
<accession>S0G0B7</accession>
<evidence type="ECO:0000256" key="2">
    <source>
        <dbReference type="SAM" id="MobiDB-lite"/>
    </source>
</evidence>
<dbReference type="EMBL" id="APJX01000002">
    <property type="protein sequence ID" value="EMS80818.1"/>
    <property type="molecule type" value="Genomic_DNA"/>
</dbReference>
<dbReference type="AlphaFoldDB" id="S0G0B7"/>
<dbReference type="InterPro" id="IPR027417">
    <property type="entry name" value="P-loop_NTPase"/>
</dbReference>
<dbReference type="PANTHER" id="PTHR13696:SF52">
    <property type="entry name" value="PARA FAMILY PROTEIN CT_582"/>
    <property type="match status" value="1"/>
</dbReference>
<evidence type="ECO:0000256" key="1">
    <source>
        <dbReference type="SAM" id="Coils"/>
    </source>
</evidence>
<dbReference type="SUPFAM" id="SSF52540">
    <property type="entry name" value="P-loop containing nucleoside triphosphate hydrolases"/>
    <property type="match status" value="1"/>
</dbReference>
<feature type="coiled-coil region" evidence="1">
    <location>
        <begin position="284"/>
        <end position="311"/>
    </location>
</feature>
<dbReference type="Pfam" id="PF13614">
    <property type="entry name" value="AAA_31"/>
    <property type="match status" value="1"/>
</dbReference>
<keyword evidence="5" id="KW-1185">Reference proteome</keyword>
<reference evidence="4 5" key="1">
    <citation type="journal article" date="2013" name="Genome Announc.">
        <title>Draft Genome Sequence of Desulfotignum phosphitoxidans DSM 13687 Strain FiPS-3.</title>
        <authorList>
            <person name="Poehlein A."/>
            <person name="Daniel R."/>
            <person name="Simeonova D.D."/>
        </authorList>
    </citation>
    <scope>NUCLEOTIDE SEQUENCE [LARGE SCALE GENOMIC DNA]</scope>
    <source>
        <strain evidence="4 5">DSM 13687</strain>
    </source>
</reference>